<dbReference type="GO" id="GO:0009734">
    <property type="term" value="P:auxin-activated signaling pathway"/>
    <property type="evidence" value="ECO:0007669"/>
    <property type="project" value="UniProtKB-KW"/>
</dbReference>
<accession>A0A5N5JWF7</accession>
<dbReference type="PANTHER" id="PTHR48017">
    <property type="entry name" value="OS05G0424000 PROTEIN-RELATED"/>
    <property type="match status" value="1"/>
</dbReference>
<dbReference type="Pfam" id="PF01490">
    <property type="entry name" value="Aa_trans"/>
    <property type="match status" value="1"/>
</dbReference>
<keyword evidence="3" id="KW-0813">Transport</keyword>
<keyword evidence="6" id="KW-0029">Amino-acid transport</keyword>
<feature type="transmembrane region" description="Helical" evidence="11">
    <location>
        <begin position="187"/>
        <end position="209"/>
    </location>
</feature>
<feature type="transmembrane region" description="Helical" evidence="11">
    <location>
        <begin position="390"/>
        <end position="409"/>
    </location>
</feature>
<keyword evidence="9" id="KW-0927">Auxin signaling pathway</keyword>
<feature type="transmembrane region" description="Helical" evidence="11">
    <location>
        <begin position="349"/>
        <end position="370"/>
    </location>
</feature>
<feature type="transmembrane region" description="Helical" evidence="11">
    <location>
        <begin position="510"/>
        <end position="531"/>
    </location>
</feature>
<evidence type="ECO:0000259" key="13">
    <source>
        <dbReference type="Pfam" id="PF01490"/>
    </source>
</evidence>
<evidence type="ECO:0000256" key="3">
    <source>
        <dbReference type="ARBA" id="ARBA00022448"/>
    </source>
</evidence>
<organism evidence="14 15">
    <name type="scientific">Salix brachista</name>
    <dbReference type="NCBI Taxonomy" id="2182728"/>
    <lineage>
        <taxon>Eukaryota</taxon>
        <taxon>Viridiplantae</taxon>
        <taxon>Streptophyta</taxon>
        <taxon>Embryophyta</taxon>
        <taxon>Tracheophyta</taxon>
        <taxon>Spermatophyta</taxon>
        <taxon>Magnoliopsida</taxon>
        <taxon>eudicotyledons</taxon>
        <taxon>Gunneridae</taxon>
        <taxon>Pentapetalae</taxon>
        <taxon>rosids</taxon>
        <taxon>fabids</taxon>
        <taxon>Malpighiales</taxon>
        <taxon>Salicaceae</taxon>
        <taxon>Saliceae</taxon>
        <taxon>Salix</taxon>
    </lineage>
</organism>
<dbReference type="AlphaFoldDB" id="A0A5N5JWF7"/>
<evidence type="ECO:0000256" key="11">
    <source>
        <dbReference type="SAM" id="Phobius"/>
    </source>
</evidence>
<comment type="function">
    <text evidence="10">Carrier protein involved in proton-driven auxin influx. Mediates the formation of auxin gradient from developing leaves (site of auxin biosynthesis) to tips by contributing to the loading of auxin in vascular tissues and facilitating acropetal (base to tip) auxin transport within inner tissues of the root apex, and basipetal (tip to base) auxin transport within outer tissues of the root apex. May be involved in lateral roots and nodules formation.</text>
</comment>
<keyword evidence="12" id="KW-0732">Signal</keyword>
<evidence type="ECO:0000313" key="15">
    <source>
        <dbReference type="Proteomes" id="UP000326939"/>
    </source>
</evidence>
<comment type="similarity">
    <text evidence="2">Belongs to the amino acid/polyamine transporter 2 family. Amino acid/auxin permease (AAAP) (TC 2.A.18.1) subfamily.</text>
</comment>
<keyword evidence="8 11" id="KW-0472">Membrane</keyword>
<evidence type="ECO:0000256" key="10">
    <source>
        <dbReference type="ARBA" id="ARBA00045588"/>
    </source>
</evidence>
<evidence type="ECO:0000256" key="4">
    <source>
        <dbReference type="ARBA" id="ARBA00022692"/>
    </source>
</evidence>
<feature type="transmembrane region" description="Helical" evidence="11">
    <location>
        <begin position="107"/>
        <end position="129"/>
    </location>
</feature>
<reference evidence="15" key="1">
    <citation type="journal article" date="2019" name="Gigascience">
        <title>De novo genome assembly of the endangered Acer yangbiense, a plant species with extremely small populations endemic to Yunnan Province, China.</title>
        <authorList>
            <person name="Yang J."/>
            <person name="Wariss H.M."/>
            <person name="Tao L."/>
            <person name="Zhang R."/>
            <person name="Yun Q."/>
            <person name="Hollingsworth P."/>
            <person name="Dao Z."/>
            <person name="Luo G."/>
            <person name="Guo H."/>
            <person name="Ma Y."/>
            <person name="Sun W."/>
        </authorList>
    </citation>
    <scope>NUCLEOTIDE SEQUENCE [LARGE SCALE GENOMIC DNA]</scope>
    <source>
        <strain evidence="15">cv. br00</strain>
    </source>
</reference>
<feature type="domain" description="Amino acid transporter transmembrane" evidence="13">
    <location>
        <begin position="105"/>
        <end position="535"/>
    </location>
</feature>
<dbReference type="GO" id="GO:0015293">
    <property type="term" value="F:symporter activity"/>
    <property type="evidence" value="ECO:0007669"/>
    <property type="project" value="UniProtKB-KW"/>
</dbReference>
<feature type="transmembrane region" description="Helical" evidence="11">
    <location>
        <begin position="306"/>
        <end position="328"/>
    </location>
</feature>
<evidence type="ECO:0000256" key="5">
    <source>
        <dbReference type="ARBA" id="ARBA00022847"/>
    </source>
</evidence>
<feature type="chain" id="PRO_5024290629" description="Amino acid transporter transmembrane domain-containing protein" evidence="12">
    <location>
        <begin position="35"/>
        <end position="540"/>
    </location>
</feature>
<proteinExistence type="inferred from homology"/>
<evidence type="ECO:0000256" key="1">
    <source>
        <dbReference type="ARBA" id="ARBA00004127"/>
    </source>
</evidence>
<sequence length="540" mass="60008">MCPCGVLSSYPHSEKGATFFVLLFQCLVIAHHQALPTVTEERNTCDSLYSERAVSAVISLSCSRQRVGWLSPEFSKEAPFDLIVMAVKHELENSLLLDDDGRARTGTLWSCIAHIITAVIGSGVLSLAWSVAQLGWIAGPVAMLCFSIVTYFSVVLLSDCYRYPDPVTGTRNYSYMDAVRVNLGQTQTWLCGLFQYLFMYGICTAYVITTSTSMRAIRRSNCYHESGHNAQCEYEDTPYMMIFGAVQIVTSQIPDFHSIKWLSVLAAIMSFAYSLTGFGLGLATVIENGMIKGSLTGAPAATRAKKLWLVFEALGDIAYAYPYALILLEIQDTLKSPPPENKTMKKASMVAIFLTTLFYLLCGCFGYAAFGNNTPGNLLTGLGFYEPYGLIGFANACIVLHLVGGYQLFSQPVFTFVERWSSKKFPRSGFLNNFYSIKLPLLPSFHVNLFRICFRTAYVLSTTAIATVFPYFNQVLGLLGALNFWPVAIYFPVEMYFVRNKIEAWTRKWVVLRTFSFVCFLVSVVGLIGSVEGTVSAKYT</sequence>
<protein>
    <recommendedName>
        <fullName evidence="13">Amino acid transporter transmembrane domain-containing protein</fullName>
    </recommendedName>
</protein>
<feature type="transmembrane region" description="Helical" evidence="11">
    <location>
        <begin position="478"/>
        <end position="498"/>
    </location>
</feature>
<dbReference type="GO" id="GO:0012505">
    <property type="term" value="C:endomembrane system"/>
    <property type="evidence" value="ECO:0007669"/>
    <property type="project" value="UniProtKB-SubCell"/>
</dbReference>
<keyword evidence="7 11" id="KW-1133">Transmembrane helix</keyword>
<keyword evidence="5" id="KW-0769">Symport</keyword>
<comment type="caution">
    <text evidence="14">The sequence shown here is derived from an EMBL/GenBank/DDBJ whole genome shotgun (WGS) entry which is preliminary data.</text>
</comment>
<feature type="transmembrane region" description="Helical" evidence="11">
    <location>
        <begin position="261"/>
        <end position="286"/>
    </location>
</feature>
<dbReference type="InterPro" id="IPR013057">
    <property type="entry name" value="AA_transpt_TM"/>
</dbReference>
<evidence type="ECO:0000256" key="6">
    <source>
        <dbReference type="ARBA" id="ARBA00022970"/>
    </source>
</evidence>
<keyword evidence="15" id="KW-1185">Reference proteome</keyword>
<evidence type="ECO:0000256" key="7">
    <source>
        <dbReference type="ARBA" id="ARBA00022989"/>
    </source>
</evidence>
<evidence type="ECO:0000256" key="12">
    <source>
        <dbReference type="SAM" id="SignalP"/>
    </source>
</evidence>
<evidence type="ECO:0000256" key="8">
    <source>
        <dbReference type="ARBA" id="ARBA00023136"/>
    </source>
</evidence>
<keyword evidence="4 11" id="KW-0812">Transmembrane</keyword>
<dbReference type="Proteomes" id="UP000326939">
    <property type="component" value="Chromosome 16"/>
</dbReference>
<name>A0A5N5JWF7_9ROSI</name>
<dbReference type="GO" id="GO:0006865">
    <property type="term" value="P:amino acid transport"/>
    <property type="evidence" value="ECO:0007669"/>
    <property type="project" value="UniProtKB-KW"/>
</dbReference>
<evidence type="ECO:0000313" key="14">
    <source>
        <dbReference type="EMBL" id="KAB5521970.1"/>
    </source>
</evidence>
<evidence type="ECO:0000256" key="2">
    <source>
        <dbReference type="ARBA" id="ARBA00005590"/>
    </source>
</evidence>
<dbReference type="EMBL" id="VDCV01000016">
    <property type="protein sequence ID" value="KAB5521970.1"/>
    <property type="molecule type" value="Genomic_DNA"/>
</dbReference>
<evidence type="ECO:0000256" key="9">
    <source>
        <dbReference type="ARBA" id="ARBA00023294"/>
    </source>
</evidence>
<feature type="signal peptide" evidence="12">
    <location>
        <begin position="1"/>
        <end position="34"/>
    </location>
</feature>
<comment type="subcellular location">
    <subcellularLocation>
        <location evidence="1">Endomembrane system</location>
        <topology evidence="1">Multi-pass membrane protein</topology>
    </subcellularLocation>
</comment>
<feature type="transmembrane region" description="Helical" evidence="11">
    <location>
        <begin position="136"/>
        <end position="157"/>
    </location>
</feature>
<gene>
    <name evidence="14" type="ORF">DKX38_026289</name>
</gene>